<dbReference type="PANTHER" id="PTHR11011:SF99">
    <property type="entry name" value="FATTY ACYL-COA REDUCTASE 3"/>
    <property type="match status" value="1"/>
</dbReference>
<dbReference type="PANTHER" id="PTHR11011">
    <property type="entry name" value="MALE STERILITY PROTEIN 2-RELATED"/>
    <property type="match status" value="1"/>
</dbReference>
<comment type="similarity">
    <text evidence="1 4">Belongs to the fatty acyl-CoA reductase family.</text>
</comment>
<protein>
    <recommendedName>
        <fullName evidence="4">Fatty acyl-CoA reductase</fullName>
        <ecNumber evidence="4">1.2.1.84</ecNumber>
    </recommendedName>
</protein>
<dbReference type="GO" id="GO:0080019">
    <property type="term" value="F:alcohol-forming very long-chain fatty acyl-CoA reductase activity"/>
    <property type="evidence" value="ECO:0000318"/>
    <property type="project" value="GO_Central"/>
</dbReference>
<keyword evidence="2 4" id="KW-0444">Lipid biosynthesis</keyword>
<name>A0A1U8AYC4_NELNU</name>
<keyword evidence="3 4" id="KW-0443">Lipid metabolism</keyword>
<dbReference type="GeneID" id="104607725"/>
<dbReference type="InterPro" id="IPR036291">
    <property type="entry name" value="NAD(P)-bd_dom_sf"/>
</dbReference>
<evidence type="ECO:0000256" key="2">
    <source>
        <dbReference type="ARBA" id="ARBA00022516"/>
    </source>
</evidence>
<dbReference type="CDD" id="cd05236">
    <property type="entry name" value="FAR-N_SDR_e"/>
    <property type="match status" value="1"/>
</dbReference>
<keyword evidence="4" id="KW-0560">Oxidoreductase</keyword>
<dbReference type="InterPro" id="IPR026055">
    <property type="entry name" value="FAR"/>
</dbReference>
<dbReference type="OMA" id="NLMLHYW"/>
<dbReference type="CDD" id="cd09071">
    <property type="entry name" value="FAR_C"/>
    <property type="match status" value="1"/>
</dbReference>
<reference evidence="6" key="1">
    <citation type="submission" date="2025-08" db="UniProtKB">
        <authorList>
            <consortium name="RefSeq"/>
        </authorList>
    </citation>
    <scope>IDENTIFICATION</scope>
</reference>
<dbReference type="Gene3D" id="3.40.50.720">
    <property type="entry name" value="NAD(P)-binding Rossmann-like Domain"/>
    <property type="match status" value="1"/>
</dbReference>
<comment type="function">
    <text evidence="4">Catalyzes the reduction of fatty acyl-CoA to fatty alcohols.</text>
</comment>
<comment type="catalytic activity">
    <reaction evidence="4">
        <text>a long-chain fatty acyl-CoA + 2 NADPH + 2 H(+) = a long-chain primary fatty alcohol + 2 NADP(+) + CoA</text>
        <dbReference type="Rhea" id="RHEA:52716"/>
        <dbReference type="ChEBI" id="CHEBI:15378"/>
        <dbReference type="ChEBI" id="CHEBI:57287"/>
        <dbReference type="ChEBI" id="CHEBI:57783"/>
        <dbReference type="ChEBI" id="CHEBI:58349"/>
        <dbReference type="ChEBI" id="CHEBI:77396"/>
        <dbReference type="ChEBI" id="CHEBI:83139"/>
        <dbReference type="EC" id="1.2.1.84"/>
    </reaction>
</comment>
<evidence type="ECO:0000313" key="6">
    <source>
        <dbReference type="RefSeq" id="XP_010271728.1"/>
    </source>
</evidence>
<evidence type="ECO:0000256" key="1">
    <source>
        <dbReference type="ARBA" id="ARBA00005928"/>
    </source>
</evidence>
<dbReference type="Pfam" id="PF07993">
    <property type="entry name" value="NAD_binding_4"/>
    <property type="match status" value="1"/>
</dbReference>
<dbReference type="OrthoDB" id="429813at2759"/>
<dbReference type="STRING" id="4432.A0A1U8AYC4"/>
<proteinExistence type="inferred from homology"/>
<keyword evidence="4" id="KW-0521">NADP</keyword>
<dbReference type="FunCoup" id="A0A1U8AYC4">
    <property type="interactions" value="423"/>
</dbReference>
<dbReference type="RefSeq" id="XP_010271728.1">
    <property type="nucleotide sequence ID" value="XM_010273426.2"/>
</dbReference>
<sequence length="490" mass="56173">MELVGIMESLENKTILATGATGFVAKIFVEKVLRVQPNVKKLYLLLRAPHTKSAIQRLHNEVLGKEVFRVLRQKLGSGFDSFMSEKVIPVPGDITCKNLGVEETDLRDKMWREVDIVVNIAATVNFDERYDDSLHINTMGAKHVLEFAKKCSKLQIFVHVSTAYVGGQQEGLILEKPYQMGETLNGTLGLDIQQELKVAEERLKELQAEKITIKEERIAMKELGLKRARLYGWPNTYVFTKAMGEMLLGHYRENIPLVIIRPTIITSTYNEPFPGWIEGVRTIDSLILGYSKGGLTGFPGDPKLIMDVIPGDMVANSITVAIVAHLNHPSEFIYHVGSSVTHPVQFAMLRETAYRYFSVNPCMDSYEKPVKVGRIEMFNNMDDFRRYMAIRYFIPLKVLQVLNMAFCQYFKGIYGDLKRKINFVMRLVELYEPYLYFKGVFDDLNTEMLRKAALVNYADASMFQFDPKCINWENYFVNIHFPGLVKYVFK</sequence>
<dbReference type="EC" id="1.2.1.84" evidence="4"/>
<organism evidence="5 6">
    <name type="scientific">Nelumbo nucifera</name>
    <name type="common">Sacred lotus</name>
    <dbReference type="NCBI Taxonomy" id="4432"/>
    <lineage>
        <taxon>Eukaryota</taxon>
        <taxon>Viridiplantae</taxon>
        <taxon>Streptophyta</taxon>
        <taxon>Embryophyta</taxon>
        <taxon>Tracheophyta</taxon>
        <taxon>Spermatophyta</taxon>
        <taxon>Magnoliopsida</taxon>
        <taxon>Proteales</taxon>
        <taxon>Nelumbonaceae</taxon>
        <taxon>Nelumbo</taxon>
    </lineage>
</organism>
<dbReference type="Pfam" id="PF03015">
    <property type="entry name" value="Sterile"/>
    <property type="match status" value="1"/>
</dbReference>
<evidence type="ECO:0000256" key="3">
    <source>
        <dbReference type="ARBA" id="ARBA00023098"/>
    </source>
</evidence>
<dbReference type="GO" id="GO:0035336">
    <property type="term" value="P:long-chain fatty-acyl-CoA metabolic process"/>
    <property type="evidence" value="ECO:0000318"/>
    <property type="project" value="GO_Central"/>
</dbReference>
<keyword evidence="5" id="KW-1185">Reference proteome</keyword>
<dbReference type="InterPro" id="IPR013120">
    <property type="entry name" value="FAR_NAD-bd"/>
</dbReference>
<accession>A0A1U8AYC4</accession>
<dbReference type="InterPro" id="IPR033640">
    <property type="entry name" value="FAR_C"/>
</dbReference>
<evidence type="ECO:0000256" key="4">
    <source>
        <dbReference type="RuleBase" id="RU363097"/>
    </source>
</evidence>
<dbReference type="KEGG" id="nnu:104607725"/>
<evidence type="ECO:0000313" key="5">
    <source>
        <dbReference type="Proteomes" id="UP000189703"/>
    </source>
</evidence>
<dbReference type="Proteomes" id="UP000189703">
    <property type="component" value="Unplaced"/>
</dbReference>
<dbReference type="GO" id="GO:0010345">
    <property type="term" value="P:suberin biosynthetic process"/>
    <property type="evidence" value="ECO:0000318"/>
    <property type="project" value="GO_Central"/>
</dbReference>
<dbReference type="GO" id="GO:0102965">
    <property type="term" value="F:alcohol-forming long-chain fatty acyl-CoA reductase activity"/>
    <property type="evidence" value="ECO:0007669"/>
    <property type="project" value="UniProtKB-EC"/>
</dbReference>
<dbReference type="AlphaFoldDB" id="A0A1U8AYC4"/>
<dbReference type="SUPFAM" id="SSF51735">
    <property type="entry name" value="NAD(P)-binding Rossmann-fold domains"/>
    <property type="match status" value="1"/>
</dbReference>
<gene>
    <name evidence="6" type="primary">LOC104607725</name>
</gene>
<dbReference type="eggNOG" id="KOG1221">
    <property type="taxonomic scope" value="Eukaryota"/>
</dbReference>